<protein>
    <submittedName>
        <fullName evidence="2">Uncharacterized protein</fullName>
    </submittedName>
</protein>
<proteinExistence type="predicted"/>
<evidence type="ECO:0000256" key="1">
    <source>
        <dbReference type="SAM" id="Phobius"/>
    </source>
</evidence>
<keyword evidence="1" id="KW-0812">Transmembrane</keyword>
<evidence type="ECO:0000313" key="2">
    <source>
        <dbReference type="EMBL" id="SNV02310.1"/>
    </source>
</evidence>
<dbReference type="Proteomes" id="UP000215539">
    <property type="component" value="Chromosome 1"/>
</dbReference>
<keyword evidence="1" id="KW-0472">Membrane</keyword>
<gene>
    <name evidence="2" type="ORF">SAMEA44541418_00185</name>
</gene>
<reference evidence="2 3" key="1">
    <citation type="submission" date="2017-06" db="EMBL/GenBank/DDBJ databases">
        <authorList>
            <consortium name="Pathogen Informatics"/>
        </authorList>
    </citation>
    <scope>NUCLEOTIDE SEQUENCE [LARGE SCALE GENOMIC DNA]</scope>
    <source>
        <strain evidence="2 3">NCTC12947</strain>
    </source>
</reference>
<sequence>MINYTDLCMRLAGVVIMLIYVKWIFRWKEKNKNKNK</sequence>
<accession>A0AAX2GWR0</accession>
<keyword evidence="1" id="KW-1133">Transmembrane helix</keyword>
<name>A0AAX2GWR0_9FLAO</name>
<organism evidence="2 3">
    <name type="scientific">Capnocytophaga haemolytica</name>
    <dbReference type="NCBI Taxonomy" id="45243"/>
    <lineage>
        <taxon>Bacteria</taxon>
        <taxon>Pseudomonadati</taxon>
        <taxon>Bacteroidota</taxon>
        <taxon>Flavobacteriia</taxon>
        <taxon>Flavobacteriales</taxon>
        <taxon>Flavobacteriaceae</taxon>
        <taxon>Capnocytophaga</taxon>
    </lineage>
</organism>
<dbReference type="EMBL" id="LT906449">
    <property type="protein sequence ID" value="SNV02310.1"/>
    <property type="molecule type" value="Genomic_DNA"/>
</dbReference>
<dbReference type="AlphaFoldDB" id="A0AAX2GWR0"/>
<evidence type="ECO:0000313" key="3">
    <source>
        <dbReference type="Proteomes" id="UP000215539"/>
    </source>
</evidence>
<feature type="transmembrane region" description="Helical" evidence="1">
    <location>
        <begin position="7"/>
        <end position="25"/>
    </location>
</feature>